<feature type="domain" description="Secretion system C-terminal sorting" evidence="3">
    <location>
        <begin position="296"/>
        <end position="363"/>
    </location>
</feature>
<evidence type="ECO:0000256" key="1">
    <source>
        <dbReference type="ARBA" id="ARBA00022729"/>
    </source>
</evidence>
<dbReference type="STRING" id="266749.SAMN05421876_10863"/>
<evidence type="ECO:0000259" key="3">
    <source>
        <dbReference type="Pfam" id="PF18962"/>
    </source>
</evidence>
<dbReference type="Proteomes" id="UP000031473">
    <property type="component" value="Unassembled WGS sequence"/>
</dbReference>
<keyword evidence="5" id="KW-1185">Reference proteome</keyword>
<gene>
    <name evidence="4" type="ORF">OA86_10510</name>
</gene>
<dbReference type="AlphaFoldDB" id="A0A0C1CVU8"/>
<name>A0A0C1CVU8_9FLAO</name>
<dbReference type="InterPro" id="IPR015943">
    <property type="entry name" value="WD40/YVTN_repeat-like_dom_sf"/>
</dbReference>
<dbReference type="Gene3D" id="2.130.10.10">
    <property type="entry name" value="YVTN repeat-like/Quinoprotein amine dehydrogenase"/>
    <property type="match status" value="1"/>
</dbReference>
<evidence type="ECO:0000256" key="2">
    <source>
        <dbReference type="SAM" id="SignalP"/>
    </source>
</evidence>
<dbReference type="InterPro" id="IPR026444">
    <property type="entry name" value="Secre_tail"/>
</dbReference>
<dbReference type="PROSITE" id="PS51257">
    <property type="entry name" value="PROKAR_LIPOPROTEIN"/>
    <property type="match status" value="1"/>
</dbReference>
<dbReference type="SUPFAM" id="SSF101898">
    <property type="entry name" value="NHL repeat"/>
    <property type="match status" value="1"/>
</dbReference>
<feature type="signal peptide" evidence="2">
    <location>
        <begin position="1"/>
        <end position="21"/>
    </location>
</feature>
<proteinExistence type="predicted"/>
<dbReference type="EMBL" id="JSYL01000007">
    <property type="protein sequence ID" value="KIA88461.1"/>
    <property type="molecule type" value="Genomic_DNA"/>
</dbReference>
<dbReference type="Pfam" id="PF18962">
    <property type="entry name" value="Por_Secre_tail"/>
    <property type="match status" value="1"/>
</dbReference>
<dbReference type="OrthoDB" id="1232764at2"/>
<sequence length="366" mass="38759">MTKKFILSLLAVFGCLVSVLAQQSILAMNSSTKKVIQLNASDGSVLNASFIDASSISAQTIKGITQVDNKIWISDQLADAIYIYSFNGTYQSTISGGLDNLRGLNIVNNEVWVTNEGTANGATANSIVRFSKAGVNLGVYPTITSPFDVLDLGSGNALVSSFSTNGIAKISYNGTVSTAFVASGVVSNPEQMNFNSSGNVIVAVFSSLGNNLPGIYEFSPAGVLLNKWPISTGSVRGVIAAGNGNYLVSTSTGIYSLNPATSISTLITAGNFQFFTKIDATLAVNEGSSGLNAQFYPNPITDFLNVSNKEEIDNVMIYSVTGQLQIQQKLNEKSVKLDLSKLSAGMYILKIQDKSSKTQTVKIIKK</sequence>
<keyword evidence="1 2" id="KW-0732">Signal</keyword>
<accession>A0A0C1CVU8</accession>
<dbReference type="NCBIfam" id="TIGR04183">
    <property type="entry name" value="Por_Secre_tail"/>
    <property type="match status" value="1"/>
</dbReference>
<feature type="chain" id="PRO_5030004867" description="Secretion system C-terminal sorting domain-containing protein" evidence="2">
    <location>
        <begin position="22"/>
        <end position="366"/>
    </location>
</feature>
<reference evidence="4 5" key="1">
    <citation type="submission" date="2014-10" db="EMBL/GenBank/DDBJ databases">
        <title>Kaistella jeonii genome.</title>
        <authorList>
            <person name="Clayton J.T."/>
            <person name="Newman J.D."/>
        </authorList>
    </citation>
    <scope>NUCLEOTIDE SEQUENCE [LARGE SCALE GENOMIC DNA]</scope>
    <source>
        <strain evidence="4 5">DSM 17048</strain>
    </source>
</reference>
<organism evidence="4 5">
    <name type="scientific">Kaistella jeonii</name>
    <dbReference type="NCBI Taxonomy" id="266749"/>
    <lineage>
        <taxon>Bacteria</taxon>
        <taxon>Pseudomonadati</taxon>
        <taxon>Bacteroidota</taxon>
        <taxon>Flavobacteriia</taxon>
        <taxon>Flavobacteriales</taxon>
        <taxon>Weeksellaceae</taxon>
        <taxon>Chryseobacterium group</taxon>
        <taxon>Kaistella</taxon>
    </lineage>
</organism>
<comment type="caution">
    <text evidence="4">The sequence shown here is derived from an EMBL/GenBank/DDBJ whole genome shotgun (WGS) entry which is preliminary data.</text>
</comment>
<evidence type="ECO:0000313" key="4">
    <source>
        <dbReference type="EMBL" id="KIA88461.1"/>
    </source>
</evidence>
<protein>
    <recommendedName>
        <fullName evidence="3">Secretion system C-terminal sorting domain-containing protein</fullName>
    </recommendedName>
</protein>
<dbReference type="RefSeq" id="WP_039352735.1">
    <property type="nucleotide sequence ID" value="NZ_FOLA01000008.1"/>
</dbReference>
<evidence type="ECO:0000313" key="5">
    <source>
        <dbReference type="Proteomes" id="UP000031473"/>
    </source>
</evidence>